<dbReference type="Proteomes" id="UP000028135">
    <property type="component" value="Unassembled WGS sequence"/>
</dbReference>
<dbReference type="Pfam" id="PF19135">
    <property type="entry name" value="DUF5818"/>
    <property type="match status" value="1"/>
</dbReference>
<gene>
    <name evidence="1" type="ORF">AL00_16765</name>
</gene>
<dbReference type="EMBL" id="JANF02000081">
    <property type="protein sequence ID" value="KER35237.1"/>
    <property type="molecule type" value="Genomic_DNA"/>
</dbReference>
<name>A0A8E0WQ34_9SPHN</name>
<dbReference type="InterPro" id="IPR043856">
    <property type="entry name" value="DUF5818"/>
</dbReference>
<dbReference type="AlphaFoldDB" id="A0A8E0WQ34"/>
<evidence type="ECO:0000313" key="2">
    <source>
        <dbReference type="Proteomes" id="UP000028135"/>
    </source>
</evidence>
<sequence length="66" mass="7573">MHRPTRHELTSILLENGLYPILRVPDGGEWRLDILKRHKHLLGTRVKVVGTRDGFDLLAVDHIEPA</sequence>
<reference evidence="1 2" key="1">
    <citation type="submission" date="2014-05" db="EMBL/GenBank/DDBJ databases">
        <title>Genome Announcement of Sphingobium lucknowense F2.</title>
        <authorList>
            <person name="Lal R."/>
            <person name="Negi V."/>
            <person name="Lata P."/>
            <person name="Sangwan N."/>
            <person name="Gupta S.K."/>
            <person name="Rao D.L.N."/>
            <person name="Das S."/>
        </authorList>
    </citation>
    <scope>NUCLEOTIDE SEQUENCE [LARGE SCALE GENOMIC DNA]</scope>
    <source>
        <strain evidence="1 2">F2</strain>
    </source>
</reference>
<comment type="caution">
    <text evidence="1">The sequence shown here is derived from an EMBL/GenBank/DDBJ whole genome shotgun (WGS) entry which is preliminary data.</text>
</comment>
<protein>
    <submittedName>
        <fullName evidence="1">Uncharacterized protein</fullName>
    </submittedName>
</protein>
<organism evidence="1 2">
    <name type="scientific">Sphingobium indicum F2</name>
    <dbReference type="NCBI Taxonomy" id="1450518"/>
    <lineage>
        <taxon>Bacteria</taxon>
        <taxon>Pseudomonadati</taxon>
        <taxon>Pseudomonadota</taxon>
        <taxon>Alphaproteobacteria</taxon>
        <taxon>Sphingomonadales</taxon>
        <taxon>Sphingomonadaceae</taxon>
        <taxon>Sphingobium</taxon>
    </lineage>
</organism>
<accession>A0A8E0WQ34</accession>
<evidence type="ECO:0000313" key="1">
    <source>
        <dbReference type="EMBL" id="KER35237.1"/>
    </source>
</evidence>
<proteinExistence type="predicted"/>
<dbReference type="RefSeq" id="WP_025160524.1">
    <property type="nucleotide sequence ID" value="NZ_JANF02000081.1"/>
</dbReference>